<evidence type="ECO:0000313" key="2">
    <source>
        <dbReference type="EMBL" id="CAG8690706.1"/>
    </source>
</evidence>
<organism evidence="2 3">
    <name type="scientific">Racocetra fulgida</name>
    <dbReference type="NCBI Taxonomy" id="60492"/>
    <lineage>
        <taxon>Eukaryota</taxon>
        <taxon>Fungi</taxon>
        <taxon>Fungi incertae sedis</taxon>
        <taxon>Mucoromycota</taxon>
        <taxon>Glomeromycotina</taxon>
        <taxon>Glomeromycetes</taxon>
        <taxon>Diversisporales</taxon>
        <taxon>Gigasporaceae</taxon>
        <taxon>Racocetra</taxon>
    </lineage>
</organism>
<dbReference type="AlphaFoldDB" id="A0A9N9HKG5"/>
<feature type="region of interest" description="Disordered" evidence="1">
    <location>
        <begin position="1"/>
        <end position="52"/>
    </location>
</feature>
<proteinExistence type="predicted"/>
<evidence type="ECO:0000313" key="3">
    <source>
        <dbReference type="Proteomes" id="UP000789396"/>
    </source>
</evidence>
<dbReference type="EMBL" id="CAJVPZ010018853">
    <property type="protein sequence ID" value="CAG8690706.1"/>
    <property type="molecule type" value="Genomic_DNA"/>
</dbReference>
<dbReference type="Proteomes" id="UP000789396">
    <property type="component" value="Unassembled WGS sequence"/>
</dbReference>
<gene>
    <name evidence="2" type="ORF">RFULGI_LOCUS9988</name>
</gene>
<evidence type="ECO:0000256" key="1">
    <source>
        <dbReference type="SAM" id="MobiDB-lite"/>
    </source>
</evidence>
<protein>
    <submittedName>
        <fullName evidence="2">4457_t:CDS:1</fullName>
    </submittedName>
</protein>
<accession>A0A9N9HKG5</accession>
<name>A0A9N9HKG5_9GLOM</name>
<sequence length="143" mass="17155">MPFISSYKRPEQPQCENFSKRSWDEIEETQDEQLTSRPPLKELPQNEVAIKKTKQEPNYKNELYYGYFLNSDRWSLLNFLKHLKNKGELTNRDYDHRLYRTLLQQIDLDPDVWQQRAKFCNKVCRDVGITIKGTKAILVREKS</sequence>
<reference evidence="2" key="1">
    <citation type="submission" date="2021-06" db="EMBL/GenBank/DDBJ databases">
        <authorList>
            <person name="Kallberg Y."/>
            <person name="Tangrot J."/>
            <person name="Rosling A."/>
        </authorList>
    </citation>
    <scope>NUCLEOTIDE SEQUENCE</scope>
    <source>
        <strain evidence="2">IN212</strain>
    </source>
</reference>
<keyword evidence="3" id="KW-1185">Reference proteome</keyword>
<comment type="caution">
    <text evidence="2">The sequence shown here is derived from an EMBL/GenBank/DDBJ whole genome shotgun (WGS) entry which is preliminary data.</text>
</comment>